<dbReference type="RefSeq" id="XP_004642577.1">
    <property type="nucleotide sequence ID" value="XM_004642520.2"/>
</dbReference>
<evidence type="ECO:0000256" key="7">
    <source>
        <dbReference type="ARBA" id="ARBA00045473"/>
    </source>
</evidence>
<feature type="chain" id="PRO_5028310808" evidence="8">
    <location>
        <begin position="20"/>
        <end position="80"/>
    </location>
</feature>
<protein>
    <submittedName>
        <fullName evidence="11">Sperm-associated antigen 11</fullName>
    </submittedName>
</protein>
<dbReference type="GeneID" id="101566758"/>
<accession>A0A6P3FAN7</accession>
<evidence type="ECO:0000313" key="11">
    <source>
        <dbReference type="RefSeq" id="XP_004642577.1"/>
    </source>
</evidence>
<organism evidence="10 11">
    <name type="scientific">Octodon degus</name>
    <name type="common">Degu</name>
    <name type="synonym">Sciurus degus</name>
    <dbReference type="NCBI Taxonomy" id="10160"/>
    <lineage>
        <taxon>Eukaryota</taxon>
        <taxon>Metazoa</taxon>
        <taxon>Chordata</taxon>
        <taxon>Craniata</taxon>
        <taxon>Vertebrata</taxon>
        <taxon>Euteleostomi</taxon>
        <taxon>Mammalia</taxon>
        <taxon>Eutheria</taxon>
        <taxon>Euarchontoglires</taxon>
        <taxon>Glires</taxon>
        <taxon>Rodentia</taxon>
        <taxon>Hystricomorpha</taxon>
        <taxon>Octodontidae</taxon>
        <taxon>Octodon</taxon>
    </lineage>
</organism>
<dbReference type="FunCoup" id="A0A6P3FAN7">
    <property type="interactions" value="10"/>
</dbReference>
<keyword evidence="4 8" id="KW-0732">Signal</keyword>
<dbReference type="OrthoDB" id="9828952at2759"/>
<dbReference type="InterPro" id="IPR007988">
    <property type="entry name" value="Sperm_Ag_11A_B"/>
</dbReference>
<dbReference type="InterPro" id="IPR001855">
    <property type="entry name" value="Defensin_beta-like"/>
</dbReference>
<keyword evidence="6" id="KW-0044">Antibiotic</keyword>
<sequence length="80" mass="9019">MRGVFLFVVCFCLVRRNTGDIPPGIRNTICLMQHGKCRLFFCHSGEKRSDICSDPWNKCCVPNIKEEERETPPDDGSSGA</sequence>
<evidence type="ECO:0000259" key="9">
    <source>
        <dbReference type="Pfam" id="PF00711"/>
    </source>
</evidence>
<keyword evidence="10" id="KW-1185">Reference proteome</keyword>
<evidence type="ECO:0000256" key="2">
    <source>
        <dbReference type="ARBA" id="ARBA00022525"/>
    </source>
</evidence>
<reference evidence="11" key="1">
    <citation type="submission" date="2025-08" db="UniProtKB">
        <authorList>
            <consortium name="RefSeq"/>
        </authorList>
    </citation>
    <scope>IDENTIFICATION</scope>
</reference>
<dbReference type="PANTHER" id="PTHR14081">
    <property type="entry name" value="SPERM-ASSOCIATED ANTIGEN 11A-RELATED-RELATED"/>
    <property type="match status" value="1"/>
</dbReference>
<evidence type="ECO:0000256" key="8">
    <source>
        <dbReference type="SAM" id="SignalP"/>
    </source>
</evidence>
<dbReference type="GO" id="GO:0005576">
    <property type="term" value="C:extracellular region"/>
    <property type="evidence" value="ECO:0007669"/>
    <property type="project" value="UniProtKB-SubCell"/>
</dbReference>
<evidence type="ECO:0000313" key="10">
    <source>
        <dbReference type="Proteomes" id="UP000515203"/>
    </source>
</evidence>
<gene>
    <name evidence="11" type="primary">LOC101566758</name>
</gene>
<name>A0A6P3FAN7_OCTDE</name>
<evidence type="ECO:0000256" key="1">
    <source>
        <dbReference type="ARBA" id="ARBA00004613"/>
    </source>
</evidence>
<evidence type="ECO:0000256" key="5">
    <source>
        <dbReference type="ARBA" id="ARBA00022940"/>
    </source>
</evidence>
<keyword evidence="2" id="KW-0964">Secreted</keyword>
<dbReference type="Proteomes" id="UP000515203">
    <property type="component" value="Unplaced"/>
</dbReference>
<comment type="function">
    <text evidence="7">Has antimicrobial activity against E.coli. Plays a role in the defense response in the male reproductive tract, contributing to sperm maturation, storage and protection.</text>
</comment>
<dbReference type="GO" id="GO:0042742">
    <property type="term" value="P:defense response to bacterium"/>
    <property type="evidence" value="ECO:0007669"/>
    <property type="project" value="UniProtKB-KW"/>
</dbReference>
<dbReference type="PANTHER" id="PTHR14081:SF3">
    <property type="entry name" value="SPERM-ASSOCIATED ANTIGEN 11A"/>
    <property type="match status" value="1"/>
</dbReference>
<feature type="domain" description="Beta-defensin-like" evidence="9">
    <location>
        <begin position="28"/>
        <end position="60"/>
    </location>
</feature>
<feature type="signal peptide" evidence="8">
    <location>
        <begin position="1"/>
        <end position="19"/>
    </location>
</feature>
<dbReference type="AlphaFoldDB" id="A0A6P3FAN7"/>
<dbReference type="InParanoid" id="A0A6P3FAN7"/>
<evidence type="ECO:0000256" key="6">
    <source>
        <dbReference type="ARBA" id="ARBA00023022"/>
    </source>
</evidence>
<dbReference type="GO" id="GO:0061844">
    <property type="term" value="P:antimicrobial humoral immune response mediated by antimicrobial peptide"/>
    <property type="evidence" value="ECO:0007669"/>
    <property type="project" value="TreeGrafter"/>
</dbReference>
<keyword evidence="3" id="KW-0929">Antimicrobial</keyword>
<comment type="subcellular location">
    <subcellularLocation>
        <location evidence="1">Secreted</location>
    </subcellularLocation>
</comment>
<proteinExistence type="predicted"/>
<dbReference type="SUPFAM" id="SSF57392">
    <property type="entry name" value="Defensin-like"/>
    <property type="match status" value="1"/>
</dbReference>
<dbReference type="Pfam" id="PF00711">
    <property type="entry name" value="Defensin_beta"/>
    <property type="match status" value="1"/>
</dbReference>
<keyword evidence="5" id="KW-0211">Defensin</keyword>
<evidence type="ECO:0000256" key="4">
    <source>
        <dbReference type="ARBA" id="ARBA00022729"/>
    </source>
</evidence>
<evidence type="ECO:0000256" key="3">
    <source>
        <dbReference type="ARBA" id="ARBA00022529"/>
    </source>
</evidence>